<proteinExistence type="predicted"/>
<sequence>MKLIGRQDAKEMLLAFDVPEGNDFISFTIPNSALTPNLLGTYLVRDRQGSAGAVAETQYNYTILHVPGATSGQLYFSRNNAMLGKVEITAYDSQRRLLAGSFEMVMNGVNDPRERYPSTTPAQCNVKVTGKFENLKLE</sequence>
<accession>A0ABY4B7E6</accession>
<evidence type="ECO:0000313" key="2">
    <source>
        <dbReference type="Proteomes" id="UP000831390"/>
    </source>
</evidence>
<reference evidence="1 2" key="1">
    <citation type="submission" date="2022-03" db="EMBL/GenBank/DDBJ databases">
        <title>Hymenobactersp. isolated from the air.</title>
        <authorList>
            <person name="Won M."/>
            <person name="Kwon S.-W."/>
        </authorList>
    </citation>
    <scope>NUCLEOTIDE SEQUENCE [LARGE SCALE GENOMIC DNA]</scope>
    <source>
        <strain evidence="1 2">KACC 22596</strain>
    </source>
</reference>
<dbReference type="RefSeq" id="WP_243516518.1">
    <property type="nucleotide sequence ID" value="NZ_CP094534.1"/>
</dbReference>
<gene>
    <name evidence="1" type="ORF">MTP16_05255</name>
</gene>
<evidence type="ECO:0000313" key="1">
    <source>
        <dbReference type="EMBL" id="UOE35058.1"/>
    </source>
</evidence>
<keyword evidence="2" id="KW-1185">Reference proteome</keyword>
<dbReference type="EMBL" id="CP094534">
    <property type="protein sequence ID" value="UOE35058.1"/>
    <property type="molecule type" value="Genomic_DNA"/>
</dbReference>
<protein>
    <submittedName>
        <fullName evidence="1">Uncharacterized protein</fullName>
    </submittedName>
</protein>
<dbReference type="Proteomes" id="UP000831390">
    <property type="component" value="Chromosome"/>
</dbReference>
<organism evidence="1 2">
    <name type="scientific">Hymenobacter monticola</name>
    <dbReference type="NCBI Taxonomy" id="1705399"/>
    <lineage>
        <taxon>Bacteria</taxon>
        <taxon>Pseudomonadati</taxon>
        <taxon>Bacteroidota</taxon>
        <taxon>Cytophagia</taxon>
        <taxon>Cytophagales</taxon>
        <taxon>Hymenobacteraceae</taxon>
        <taxon>Hymenobacter</taxon>
    </lineage>
</organism>
<name>A0ABY4B7E6_9BACT</name>